<organism evidence="11 12">
    <name type="scientific">Adineta ricciae</name>
    <name type="common">Rotifer</name>
    <dbReference type="NCBI Taxonomy" id="249248"/>
    <lineage>
        <taxon>Eukaryota</taxon>
        <taxon>Metazoa</taxon>
        <taxon>Spiralia</taxon>
        <taxon>Gnathifera</taxon>
        <taxon>Rotifera</taxon>
        <taxon>Eurotatoria</taxon>
        <taxon>Bdelloidea</taxon>
        <taxon>Adinetida</taxon>
        <taxon>Adinetidae</taxon>
        <taxon>Adineta</taxon>
    </lineage>
</organism>
<evidence type="ECO:0000256" key="7">
    <source>
        <dbReference type="ARBA" id="ARBA00047597"/>
    </source>
</evidence>
<dbReference type="InterPro" id="IPR000768">
    <property type="entry name" value="ART"/>
</dbReference>
<gene>
    <name evidence="11" type="ORF">XAT740_LOCUS25019</name>
</gene>
<evidence type="ECO:0000256" key="10">
    <source>
        <dbReference type="RuleBase" id="RU361228"/>
    </source>
</evidence>
<dbReference type="GO" id="GO:0106274">
    <property type="term" value="F:NAD+-protein-arginine ADP-ribosyltransferase activity"/>
    <property type="evidence" value="ECO:0007669"/>
    <property type="project" value="UniProtKB-EC"/>
</dbReference>
<evidence type="ECO:0000256" key="6">
    <source>
        <dbReference type="ARBA" id="ARBA00022803"/>
    </source>
</evidence>
<protein>
    <recommendedName>
        <fullName evidence="10">NAD(P)(+)--arginine ADP-ribosyltransferase</fullName>
        <ecNumber evidence="10">2.4.2.31</ecNumber>
    </recommendedName>
    <alternativeName>
        <fullName evidence="10">Mono(ADP-ribosyl)transferase</fullName>
    </alternativeName>
</protein>
<dbReference type="InterPro" id="IPR036770">
    <property type="entry name" value="Ankyrin_rpt-contain_sf"/>
</dbReference>
<dbReference type="EC" id="2.4.2.31" evidence="10"/>
<evidence type="ECO:0000256" key="2">
    <source>
        <dbReference type="ARBA" id="ARBA00022676"/>
    </source>
</evidence>
<dbReference type="SMART" id="SM00028">
    <property type="entry name" value="TPR"/>
    <property type="match status" value="6"/>
</dbReference>
<keyword evidence="10" id="KW-0521">NADP</keyword>
<evidence type="ECO:0000256" key="8">
    <source>
        <dbReference type="PROSITE-ProRule" id="PRU00023"/>
    </source>
</evidence>
<keyword evidence="5" id="KW-0677">Repeat</keyword>
<dbReference type="GO" id="GO:0016779">
    <property type="term" value="F:nucleotidyltransferase activity"/>
    <property type="evidence" value="ECO:0007669"/>
    <property type="project" value="UniProtKB-KW"/>
</dbReference>
<comment type="catalytic activity">
    <reaction evidence="7 10">
        <text>L-arginyl-[protein] + NAD(+) = N(omega)-(ADP-D-ribosyl)-L-arginyl-[protein] + nicotinamide + H(+)</text>
        <dbReference type="Rhea" id="RHEA:19149"/>
        <dbReference type="Rhea" id="RHEA-COMP:10532"/>
        <dbReference type="Rhea" id="RHEA-COMP:15087"/>
        <dbReference type="ChEBI" id="CHEBI:15378"/>
        <dbReference type="ChEBI" id="CHEBI:17154"/>
        <dbReference type="ChEBI" id="CHEBI:29965"/>
        <dbReference type="ChEBI" id="CHEBI:57540"/>
        <dbReference type="ChEBI" id="CHEBI:142554"/>
        <dbReference type="EC" id="2.4.2.31"/>
    </reaction>
</comment>
<evidence type="ECO:0000313" key="12">
    <source>
        <dbReference type="Proteomes" id="UP000663828"/>
    </source>
</evidence>
<dbReference type="SUPFAM" id="SSF48403">
    <property type="entry name" value="Ankyrin repeat"/>
    <property type="match status" value="1"/>
</dbReference>
<dbReference type="EMBL" id="CAJNOR010001963">
    <property type="protein sequence ID" value="CAF1227081.1"/>
    <property type="molecule type" value="Genomic_DNA"/>
</dbReference>
<dbReference type="InterPro" id="IPR011990">
    <property type="entry name" value="TPR-like_helical_dom_sf"/>
</dbReference>
<evidence type="ECO:0000256" key="5">
    <source>
        <dbReference type="ARBA" id="ARBA00022737"/>
    </source>
</evidence>
<dbReference type="PROSITE" id="PS50005">
    <property type="entry name" value="TPR"/>
    <property type="match status" value="3"/>
</dbReference>
<comment type="similarity">
    <text evidence="1 10">Belongs to the Arg-specific ADP-ribosyltransferase family.</text>
</comment>
<dbReference type="PROSITE" id="PS50088">
    <property type="entry name" value="ANK_REPEAT"/>
    <property type="match status" value="1"/>
</dbReference>
<dbReference type="PROSITE" id="PS50297">
    <property type="entry name" value="ANK_REP_REGION"/>
    <property type="match status" value="1"/>
</dbReference>
<keyword evidence="12" id="KW-1185">Reference proteome</keyword>
<keyword evidence="8" id="KW-0040">ANK repeat</keyword>
<keyword evidence="3 10" id="KW-0808">Transferase</keyword>
<feature type="repeat" description="TPR" evidence="9">
    <location>
        <begin position="434"/>
        <end position="467"/>
    </location>
</feature>
<sequence length="1070" mass="124437">MAAEEETRKRMVDQVILCYFDVNTRDMETNVQRIREELRSNIHTFHQFNDWDACIDFLTDANEADIVCLYTKDEYLSDDLLSVLNSIYQLKSIYTLNYVRYSVQQSVHIKQNLRQKANQMISFQTFRSSDDRAEDISKLNRLDASFMYSQLIKEMLIDTELDYDDDYIEMFIEACRTENSVNATQLANITRFKNTYKEHSALWWYTKESFLYSAVNKALRTQDVTMIFMMGFFIRDLHQGLVELQKINKESQSFSTVYRGQSLTVHDLQRLQHHVGGLLSFNNFLSTSLDYNVCLAFAQSARDDPLHIGVLFRIQLHSIIAEKHGSTSPFAPLKDVSYYPHEDEILFSMHTVFRIKNAVEIEENLWLLDLDLTNDQDEQLNVLLDQLRSEIYVAEVFNVDKVGKLSLLMGDYDGALDVYNTLLNMCPDNLVLSSYVHHHLGLVYQQMHRLDEAIHHYLKAVDIRRSFRNDENNDRYSMATYANLTDIYKEKGDLGQARANCERALVLFAQKKNPEESDPIMYCYHLSNLALVQHAENNVDDALKNYKKVIELRLKHLPSNHPDLCVAYSNLAVVCGSKKDYSLAVEHLQQALEVAERSLPDKHDTLAVIHYNIGVMNENWKKYDEALKHLQKAVEIARALPSFDSEKLASWIQSMDEAEATKEKSHFLLFRTHFFNRRHFEIRFFKVNIQRWGSCGASKSKENDVFYDICACGDVEKVHSLLPTMTSQKLNHQQKDGNTPLHAACINNHNEIVILLLNKEDICARRLRNKEGKTAYDYTKSSEIRRLFCRPEAATIARLQDDQPTSSLQPVLATNMDSNETIPDDWVRGYTKANQNFDGQFMLALQNAPLPLKVLIKMRTRNEAEQTFEAFLEKCSQLQPNKRHLLMAEFERYKKTRNIEHLLTIYTLETVVYNKLQDEMNAYTTLIFLSLKKLASRRYKGVSYRGAAMTQRDVDAYRWAQKSKDYILETRIFQSTSLSQEYSNLFAVSRPDDGKICGVLLEYVFDIECATAIQLGEISFFEEEQEVLILPFTLFKVESVNFDEPLSHYHITLRHIRSTEKSFLSSWWNA</sequence>
<keyword evidence="4" id="KW-0548">Nucleotidyltransferase</keyword>
<evidence type="ECO:0000256" key="4">
    <source>
        <dbReference type="ARBA" id="ARBA00022695"/>
    </source>
</evidence>
<reference evidence="11" key="1">
    <citation type="submission" date="2021-02" db="EMBL/GenBank/DDBJ databases">
        <authorList>
            <person name="Nowell W R."/>
        </authorList>
    </citation>
    <scope>NUCLEOTIDE SEQUENCE</scope>
</reference>
<dbReference type="Pfam" id="PF01129">
    <property type="entry name" value="ART"/>
    <property type="match status" value="2"/>
</dbReference>
<dbReference type="Gene3D" id="1.25.40.10">
    <property type="entry name" value="Tetratricopeptide repeat domain"/>
    <property type="match status" value="2"/>
</dbReference>
<dbReference type="SMART" id="SM00248">
    <property type="entry name" value="ANK"/>
    <property type="match status" value="1"/>
</dbReference>
<dbReference type="Pfam" id="PF13424">
    <property type="entry name" value="TPR_12"/>
    <property type="match status" value="2"/>
</dbReference>
<dbReference type="Pfam" id="PF12796">
    <property type="entry name" value="Ank_2"/>
    <property type="match status" value="1"/>
</dbReference>
<accession>A0A814YBN1</accession>
<dbReference type="PANTHER" id="PTHR45641:SF19">
    <property type="entry name" value="NEPHROCYSTIN-3"/>
    <property type="match status" value="1"/>
</dbReference>
<dbReference type="Gene3D" id="3.90.176.10">
    <property type="entry name" value="Toxin ADP-ribosyltransferase, Chain A, domain 1"/>
    <property type="match status" value="2"/>
</dbReference>
<dbReference type="Pfam" id="PF13374">
    <property type="entry name" value="TPR_10"/>
    <property type="match status" value="1"/>
</dbReference>
<feature type="repeat" description="ANK" evidence="8">
    <location>
        <begin position="736"/>
        <end position="759"/>
    </location>
</feature>
<keyword evidence="10" id="KW-0520">NAD</keyword>
<dbReference type="InterPro" id="IPR019734">
    <property type="entry name" value="TPR_rpt"/>
</dbReference>
<keyword evidence="2 10" id="KW-0328">Glycosyltransferase</keyword>
<dbReference type="SUPFAM" id="SSF48452">
    <property type="entry name" value="TPR-like"/>
    <property type="match status" value="1"/>
</dbReference>
<feature type="repeat" description="TPR" evidence="9">
    <location>
        <begin position="396"/>
        <end position="429"/>
    </location>
</feature>
<evidence type="ECO:0000256" key="1">
    <source>
        <dbReference type="ARBA" id="ARBA00009558"/>
    </source>
</evidence>
<feature type="repeat" description="TPR" evidence="9">
    <location>
        <begin position="607"/>
        <end position="640"/>
    </location>
</feature>
<evidence type="ECO:0000256" key="9">
    <source>
        <dbReference type="PROSITE-ProRule" id="PRU00339"/>
    </source>
</evidence>
<dbReference type="PROSITE" id="PS51996">
    <property type="entry name" value="TR_MART"/>
    <property type="match status" value="2"/>
</dbReference>
<dbReference type="InterPro" id="IPR002110">
    <property type="entry name" value="Ankyrin_rpt"/>
</dbReference>
<dbReference type="SUPFAM" id="SSF56399">
    <property type="entry name" value="ADP-ribosylation"/>
    <property type="match status" value="2"/>
</dbReference>
<dbReference type="Proteomes" id="UP000663828">
    <property type="component" value="Unassembled WGS sequence"/>
</dbReference>
<keyword evidence="6 9" id="KW-0802">TPR repeat</keyword>
<dbReference type="Gene3D" id="1.25.40.20">
    <property type="entry name" value="Ankyrin repeat-containing domain"/>
    <property type="match status" value="1"/>
</dbReference>
<proteinExistence type="inferred from homology"/>
<dbReference type="PANTHER" id="PTHR45641">
    <property type="entry name" value="TETRATRICOPEPTIDE REPEAT PROTEIN (AFU_ORTHOLOGUE AFUA_6G03870)"/>
    <property type="match status" value="1"/>
</dbReference>
<evidence type="ECO:0000313" key="11">
    <source>
        <dbReference type="EMBL" id="CAF1227081.1"/>
    </source>
</evidence>
<name>A0A814YBN1_ADIRI</name>
<evidence type="ECO:0000256" key="3">
    <source>
        <dbReference type="ARBA" id="ARBA00022679"/>
    </source>
</evidence>
<comment type="caution">
    <text evidence="11">The sequence shown here is derived from an EMBL/GenBank/DDBJ whole genome shotgun (WGS) entry which is preliminary data.</text>
</comment>
<dbReference type="AlphaFoldDB" id="A0A814YBN1"/>